<accession>G4MXW4</accession>
<reference evidence="6 7" key="1">
    <citation type="journal article" date="2005" name="Nature">
        <title>The genome sequence of the rice blast fungus Magnaporthe grisea.</title>
        <authorList>
            <person name="Dean R.A."/>
            <person name="Talbot N.J."/>
            <person name="Ebbole D.J."/>
            <person name="Farman M.L."/>
            <person name="Mitchell T.K."/>
            <person name="Orbach M.J."/>
            <person name="Thon M."/>
            <person name="Kulkarni R."/>
            <person name="Xu J.R."/>
            <person name="Pan H."/>
            <person name="Read N.D."/>
            <person name="Lee Y.H."/>
            <person name="Carbone I."/>
            <person name="Brown D."/>
            <person name="Oh Y.Y."/>
            <person name="Donofrio N."/>
            <person name="Jeong J.S."/>
            <person name="Soanes D.M."/>
            <person name="Djonovic S."/>
            <person name="Kolomiets E."/>
            <person name="Rehmeyer C."/>
            <person name="Li W."/>
            <person name="Harding M."/>
            <person name="Kim S."/>
            <person name="Lebrun M.H."/>
            <person name="Bohnert H."/>
            <person name="Coughlan S."/>
            <person name="Butler J."/>
            <person name="Calvo S."/>
            <person name="Ma L.J."/>
            <person name="Nicol R."/>
            <person name="Purcell S."/>
            <person name="Nusbaum C."/>
            <person name="Galagan J.E."/>
            <person name="Birren B.W."/>
        </authorList>
    </citation>
    <scope>NUCLEOTIDE SEQUENCE [LARGE SCALE GENOMIC DNA]</scope>
    <source>
        <strain evidence="7">70-15 / ATCC MYA-4617 / FGSC 8958</strain>
    </source>
</reference>
<dbReference type="InParanoid" id="G4MXW4"/>
<dbReference type="InterPro" id="IPR001144">
    <property type="entry name" value="Enterotoxin_A"/>
</dbReference>
<dbReference type="PROSITE" id="PS51257">
    <property type="entry name" value="PROKAR_LIPOPROTEIN"/>
    <property type="match status" value="1"/>
</dbReference>
<name>G4MXW4_PYRO7</name>
<reference key="2">
    <citation type="submission" date="2011-05" db="EMBL/GenBank/DDBJ databases">
        <title>The Genome Sequence of Magnaporthe oryzae 70-15.</title>
        <authorList>
            <consortium name="The Broad Institute Genome Sequencing Platform"/>
            <person name="Ma L.-J."/>
            <person name="Dead R."/>
            <person name="Young S.K."/>
            <person name="Zeng Q."/>
            <person name="Gargeya S."/>
            <person name="Fitzgerald M."/>
            <person name="Haas B."/>
            <person name="Abouelleil A."/>
            <person name="Alvarado L."/>
            <person name="Arachchi H.M."/>
            <person name="Berlin A."/>
            <person name="Brown A."/>
            <person name="Chapman S.B."/>
            <person name="Chen Z."/>
            <person name="Dunbar C."/>
            <person name="Freedman E."/>
            <person name="Gearin G."/>
            <person name="Gellesch M."/>
            <person name="Goldberg J."/>
            <person name="Griggs A."/>
            <person name="Gujja S."/>
            <person name="Heiman D."/>
            <person name="Howarth C."/>
            <person name="Larson L."/>
            <person name="Lui A."/>
            <person name="MacDonald P.J.P."/>
            <person name="Mehta T."/>
            <person name="Montmayeur A."/>
            <person name="Murphy C."/>
            <person name="Neiman D."/>
            <person name="Pearson M."/>
            <person name="Priest M."/>
            <person name="Roberts A."/>
            <person name="Saif S."/>
            <person name="Shea T."/>
            <person name="Shenoy N."/>
            <person name="Sisk P."/>
            <person name="Stolte C."/>
            <person name="Sykes S."/>
            <person name="Yandava C."/>
            <person name="Wortman J."/>
            <person name="Nusbaum C."/>
            <person name="Birren B."/>
        </authorList>
    </citation>
    <scope>NUCLEOTIDE SEQUENCE</scope>
    <source>
        <strain>70-15</strain>
    </source>
</reference>
<dbReference type="SMR" id="G4MXW4"/>
<keyword evidence="7" id="KW-1185">Reference proteome</keyword>
<keyword evidence="2 5" id="KW-0732">Signal</keyword>
<sequence>MPFPSRRKVLLVSSLLFACLSALPTVVYREASTPPEEVWARDCFVCRGERFGAKDNCMTYDEHVTWPEDLISANKDPWISTSTGKDFAIFWANFKFLKIESYVYQISLAGIENKALDIDEAYKKDGKQHPRSNEGEIAIKDAIPWSNVQGWYIIRPG</sequence>
<dbReference type="GeneID" id="12986798"/>
<evidence type="ECO:0000256" key="3">
    <source>
        <dbReference type="ARBA" id="ARBA00023026"/>
    </source>
</evidence>
<evidence type="ECO:0000256" key="4">
    <source>
        <dbReference type="ARBA" id="ARBA00023157"/>
    </source>
</evidence>
<dbReference type="EMBL" id="CM001232">
    <property type="protein sequence ID" value="EHA56054.1"/>
    <property type="molecule type" value="Genomic_DNA"/>
</dbReference>
<keyword evidence="1" id="KW-0800">Toxin</keyword>
<gene>
    <name evidence="6" type="ORF">MGG_15973</name>
</gene>
<evidence type="ECO:0000313" key="6">
    <source>
        <dbReference type="EMBL" id="EHA56054.1"/>
    </source>
</evidence>
<feature type="non-terminal residue" evidence="6">
    <location>
        <position position="157"/>
    </location>
</feature>
<dbReference type="KEGG" id="mgr:MGG_15973"/>
<protein>
    <submittedName>
        <fullName evidence="6">Uncharacterized protein</fullName>
    </submittedName>
</protein>
<proteinExistence type="predicted"/>
<evidence type="ECO:0000256" key="1">
    <source>
        <dbReference type="ARBA" id="ARBA00022656"/>
    </source>
</evidence>
<feature type="chain" id="PRO_5003465766" evidence="5">
    <location>
        <begin position="23"/>
        <end position="157"/>
    </location>
</feature>
<feature type="signal peptide" evidence="5">
    <location>
        <begin position="1"/>
        <end position="22"/>
    </location>
</feature>
<keyword evidence="4" id="KW-1015">Disulfide bond</keyword>
<dbReference type="GO" id="GO:0090729">
    <property type="term" value="F:toxin activity"/>
    <property type="evidence" value="ECO:0007669"/>
    <property type="project" value="UniProtKB-KW"/>
</dbReference>
<keyword evidence="3" id="KW-0843">Virulence</keyword>
<evidence type="ECO:0000256" key="5">
    <source>
        <dbReference type="SAM" id="SignalP"/>
    </source>
</evidence>
<dbReference type="SUPFAM" id="SSF56399">
    <property type="entry name" value="ADP-ribosylation"/>
    <property type="match status" value="1"/>
</dbReference>
<evidence type="ECO:0000256" key="2">
    <source>
        <dbReference type="ARBA" id="ARBA00022729"/>
    </source>
</evidence>
<dbReference type="Proteomes" id="UP000009058">
    <property type="component" value="Chromosome 2"/>
</dbReference>
<dbReference type="Gene3D" id="3.90.210.10">
    <property type="entry name" value="Heat-Labile Enterotoxin, subunit A"/>
    <property type="match status" value="1"/>
</dbReference>
<organism evidence="6 7">
    <name type="scientific">Pyricularia oryzae (strain 70-15 / ATCC MYA-4617 / FGSC 8958)</name>
    <name type="common">Rice blast fungus</name>
    <name type="synonym">Magnaporthe oryzae</name>
    <dbReference type="NCBI Taxonomy" id="242507"/>
    <lineage>
        <taxon>Eukaryota</taxon>
        <taxon>Fungi</taxon>
        <taxon>Dikarya</taxon>
        <taxon>Ascomycota</taxon>
        <taxon>Pezizomycotina</taxon>
        <taxon>Sordariomycetes</taxon>
        <taxon>Sordariomycetidae</taxon>
        <taxon>Magnaporthales</taxon>
        <taxon>Pyriculariaceae</taxon>
        <taxon>Pyricularia</taxon>
    </lineage>
</organism>
<dbReference type="OrthoDB" id="4927890at2759"/>
<dbReference type="Pfam" id="PF01375">
    <property type="entry name" value="Enterotoxin_a"/>
    <property type="match status" value="1"/>
</dbReference>
<dbReference type="VEuPathDB" id="FungiDB:MGG_15973"/>
<dbReference type="AlphaFoldDB" id="G4MXW4"/>
<evidence type="ECO:0000313" key="7">
    <source>
        <dbReference type="Proteomes" id="UP000009058"/>
    </source>
</evidence>
<dbReference type="RefSeq" id="XP_003715861.1">
    <property type="nucleotide sequence ID" value="XM_003715813.1"/>
</dbReference>